<keyword evidence="6 7" id="KW-0472">Membrane</keyword>
<feature type="transmembrane region" description="Helical" evidence="7">
    <location>
        <begin position="205"/>
        <end position="227"/>
    </location>
</feature>
<reference evidence="9 10" key="1">
    <citation type="journal article" date="2019" name="Sci. Rep.">
        <title>Comparative genomics of chytrid fungi reveal insights into the obligate biotrophic and pathogenic lifestyle of Synchytrium endobioticum.</title>
        <authorList>
            <person name="van de Vossenberg B.T.L.H."/>
            <person name="Warris S."/>
            <person name="Nguyen H.D.T."/>
            <person name="van Gent-Pelzer M.P.E."/>
            <person name="Joly D.L."/>
            <person name="van de Geest H.C."/>
            <person name="Bonants P.J.M."/>
            <person name="Smith D.S."/>
            <person name="Levesque C.A."/>
            <person name="van der Lee T.A.J."/>
        </authorList>
    </citation>
    <scope>NUCLEOTIDE SEQUENCE [LARGE SCALE GENOMIC DNA]</scope>
    <source>
        <strain evidence="9 10">JEL517</strain>
    </source>
</reference>
<dbReference type="InterPro" id="IPR036259">
    <property type="entry name" value="MFS_trans_sf"/>
</dbReference>
<dbReference type="RefSeq" id="XP_031023607.1">
    <property type="nucleotide sequence ID" value="XM_031170350.1"/>
</dbReference>
<organism evidence="9 10">
    <name type="scientific">Synchytrium microbalum</name>
    <dbReference type="NCBI Taxonomy" id="1806994"/>
    <lineage>
        <taxon>Eukaryota</taxon>
        <taxon>Fungi</taxon>
        <taxon>Fungi incertae sedis</taxon>
        <taxon>Chytridiomycota</taxon>
        <taxon>Chytridiomycota incertae sedis</taxon>
        <taxon>Chytridiomycetes</taxon>
        <taxon>Synchytriales</taxon>
        <taxon>Synchytriaceae</taxon>
        <taxon>Synchytrium</taxon>
    </lineage>
</organism>
<dbReference type="InterPro" id="IPR020846">
    <property type="entry name" value="MFS_dom"/>
</dbReference>
<feature type="transmembrane region" description="Helical" evidence="7">
    <location>
        <begin position="148"/>
        <end position="166"/>
    </location>
</feature>
<feature type="transmembrane region" description="Helical" evidence="7">
    <location>
        <begin position="119"/>
        <end position="136"/>
    </location>
</feature>
<dbReference type="GO" id="GO:0005886">
    <property type="term" value="C:plasma membrane"/>
    <property type="evidence" value="ECO:0007669"/>
    <property type="project" value="UniProtKB-SubCell"/>
</dbReference>
<dbReference type="PRINTS" id="PR01036">
    <property type="entry name" value="TCRTETB"/>
</dbReference>
<dbReference type="PROSITE" id="PS00216">
    <property type="entry name" value="SUGAR_TRANSPORT_1"/>
    <property type="match status" value="1"/>
</dbReference>
<evidence type="ECO:0000313" key="9">
    <source>
        <dbReference type="EMBL" id="TPX32399.1"/>
    </source>
</evidence>
<feature type="transmembrane region" description="Helical" evidence="7">
    <location>
        <begin position="233"/>
        <end position="252"/>
    </location>
</feature>
<evidence type="ECO:0000256" key="5">
    <source>
        <dbReference type="ARBA" id="ARBA00022989"/>
    </source>
</evidence>
<feature type="domain" description="Major facilitator superfamily (MFS) profile" evidence="8">
    <location>
        <begin position="82"/>
        <end position="572"/>
    </location>
</feature>
<dbReference type="Proteomes" id="UP000319731">
    <property type="component" value="Unassembled WGS sequence"/>
</dbReference>
<evidence type="ECO:0000256" key="4">
    <source>
        <dbReference type="ARBA" id="ARBA00022692"/>
    </source>
</evidence>
<dbReference type="PANTHER" id="PTHR23501:SF197">
    <property type="entry name" value="COMD"/>
    <property type="match status" value="1"/>
</dbReference>
<dbReference type="Pfam" id="PF07690">
    <property type="entry name" value="MFS_1"/>
    <property type="match status" value="1"/>
</dbReference>
<evidence type="ECO:0000259" key="8">
    <source>
        <dbReference type="PROSITE" id="PS50850"/>
    </source>
</evidence>
<dbReference type="SUPFAM" id="SSF103473">
    <property type="entry name" value="MFS general substrate transporter"/>
    <property type="match status" value="1"/>
</dbReference>
<evidence type="ECO:0000256" key="7">
    <source>
        <dbReference type="SAM" id="Phobius"/>
    </source>
</evidence>
<dbReference type="Gene3D" id="1.20.1250.20">
    <property type="entry name" value="MFS general substrate transporter like domains"/>
    <property type="match status" value="1"/>
</dbReference>
<feature type="transmembrane region" description="Helical" evidence="7">
    <location>
        <begin position="548"/>
        <end position="567"/>
    </location>
</feature>
<dbReference type="InterPro" id="IPR005829">
    <property type="entry name" value="Sugar_transporter_CS"/>
</dbReference>
<dbReference type="STRING" id="1806994.A0A507BZW8"/>
<dbReference type="OrthoDB" id="2147446at2759"/>
<dbReference type="CDD" id="cd17502">
    <property type="entry name" value="MFS_Azr1_MDR_like"/>
    <property type="match status" value="1"/>
</dbReference>
<feature type="transmembrane region" description="Helical" evidence="7">
    <location>
        <begin position="432"/>
        <end position="449"/>
    </location>
</feature>
<feature type="transmembrane region" description="Helical" evidence="7">
    <location>
        <begin position="382"/>
        <end position="401"/>
    </location>
</feature>
<evidence type="ECO:0000256" key="3">
    <source>
        <dbReference type="ARBA" id="ARBA00022475"/>
    </source>
</evidence>
<evidence type="ECO:0000256" key="1">
    <source>
        <dbReference type="ARBA" id="ARBA00004651"/>
    </source>
</evidence>
<dbReference type="InterPro" id="IPR011701">
    <property type="entry name" value="MFS"/>
</dbReference>
<feature type="transmembrane region" description="Helical" evidence="7">
    <location>
        <begin position="82"/>
        <end position="107"/>
    </location>
</feature>
<dbReference type="AlphaFoldDB" id="A0A507BZW8"/>
<feature type="transmembrane region" description="Helical" evidence="7">
    <location>
        <begin position="273"/>
        <end position="292"/>
    </location>
</feature>
<comment type="caution">
    <text evidence="9">The sequence shown here is derived from an EMBL/GenBank/DDBJ whole genome shotgun (WGS) entry which is preliminary data.</text>
</comment>
<keyword evidence="5 7" id="KW-1133">Transmembrane helix</keyword>
<sequence length="603" mass="65320">MSSRRRSTISSILPAGFQPSLPSELEPQSVGPLDVLEIDLGLQKIPVSPTDTLTFKWKEDPHVALDLADENRIHNRKNVIPILIGFGFVIFLSALDTTIVTTCLPVIASELGDLSKLSWVGTSFSLTSTATVPIISKLSDFFGRKNTLFASILIFLVGSALCGAAVNIDMLIIFRAVQGVGAGGLLNLTLVSISEIVSQRERGKYQGILSACVAVSLLLGPVIGGLFTTYISWRWAFYVNLVIGIIPVAILYHFLRLPAPKGATMDKLKRIDYLGSITLFLCCVCFLLAVSWGGHEYAWISGVVLGCFAASIVLLAVFIYIEAKVAHEPIIPLHLFWYKNYAWNCLAGFAFGFVFYGTQYVFPQYFEIARGLNATDAGIRSFAMVIPFLFVSTTVGVLITVTGRYVEFFKAGSLVAIIGLYLISRWDLTTSIGVQIAFFVIFGIGAGPVNSPQSLIAQTAAKENELSVATASQSFLRTIGGTVGIAVLNAIMQSVWYSKLTGILTENGQGNLASTLFVDGSFNTNVINGLDPQTKQWVLEAFVLGFEYALWVATGAMAVCFLASMCLKHVPLRTEVKSAVAVVPNDEELTLKDMPVDPRATPV</sequence>
<dbReference type="FunFam" id="1.20.1720.10:FF:000004">
    <property type="entry name" value="EmrB/QacA family drug resistance transporter"/>
    <property type="match status" value="1"/>
</dbReference>
<keyword evidence="4 7" id="KW-0812">Transmembrane</keyword>
<dbReference type="EMBL" id="QEAO01000030">
    <property type="protein sequence ID" value="TPX32399.1"/>
    <property type="molecule type" value="Genomic_DNA"/>
</dbReference>
<keyword evidence="2" id="KW-0813">Transport</keyword>
<comment type="subcellular location">
    <subcellularLocation>
        <location evidence="1">Cell membrane</location>
        <topology evidence="1">Multi-pass membrane protein</topology>
    </subcellularLocation>
</comment>
<feature type="transmembrane region" description="Helical" evidence="7">
    <location>
        <begin position="475"/>
        <end position="497"/>
    </location>
</feature>
<keyword evidence="3" id="KW-1003">Cell membrane</keyword>
<evidence type="ECO:0000256" key="6">
    <source>
        <dbReference type="ARBA" id="ARBA00023136"/>
    </source>
</evidence>
<gene>
    <name evidence="9" type="ORF">SmJEL517_g04422</name>
</gene>
<protein>
    <recommendedName>
        <fullName evidence="8">Major facilitator superfamily (MFS) profile domain-containing protein</fullName>
    </recommendedName>
</protein>
<proteinExistence type="predicted"/>
<evidence type="ECO:0000256" key="2">
    <source>
        <dbReference type="ARBA" id="ARBA00022448"/>
    </source>
</evidence>
<dbReference type="PANTHER" id="PTHR23501">
    <property type="entry name" value="MAJOR FACILITATOR SUPERFAMILY"/>
    <property type="match status" value="1"/>
</dbReference>
<feature type="transmembrane region" description="Helical" evidence="7">
    <location>
        <begin position="408"/>
        <end position="426"/>
    </location>
</feature>
<feature type="transmembrane region" description="Helical" evidence="7">
    <location>
        <begin position="298"/>
        <end position="321"/>
    </location>
</feature>
<dbReference type="Gene3D" id="1.20.1720.10">
    <property type="entry name" value="Multidrug resistance protein D"/>
    <property type="match status" value="1"/>
</dbReference>
<dbReference type="GeneID" id="42005647"/>
<accession>A0A507BZW8</accession>
<dbReference type="PROSITE" id="PS50850">
    <property type="entry name" value="MFS"/>
    <property type="match status" value="1"/>
</dbReference>
<keyword evidence="10" id="KW-1185">Reference proteome</keyword>
<feature type="transmembrane region" description="Helical" evidence="7">
    <location>
        <begin position="341"/>
        <end position="362"/>
    </location>
</feature>
<evidence type="ECO:0000313" key="10">
    <source>
        <dbReference type="Proteomes" id="UP000319731"/>
    </source>
</evidence>
<dbReference type="GO" id="GO:0022857">
    <property type="term" value="F:transmembrane transporter activity"/>
    <property type="evidence" value="ECO:0007669"/>
    <property type="project" value="InterPro"/>
</dbReference>
<feature type="transmembrane region" description="Helical" evidence="7">
    <location>
        <begin position="172"/>
        <end position="193"/>
    </location>
</feature>
<name>A0A507BZW8_9FUNG</name>